<dbReference type="SUPFAM" id="SSF158442">
    <property type="entry name" value="DsbB-like"/>
    <property type="match status" value="1"/>
</dbReference>
<evidence type="ECO:0000313" key="9">
    <source>
        <dbReference type="EMBL" id="SEQ98850.1"/>
    </source>
</evidence>
<keyword evidence="4" id="KW-0813">Transport</keyword>
<feature type="transmembrane region" description="Helical" evidence="8">
    <location>
        <begin position="41"/>
        <end position="63"/>
    </location>
</feature>
<evidence type="ECO:0000256" key="7">
    <source>
        <dbReference type="ARBA" id="ARBA00023284"/>
    </source>
</evidence>
<keyword evidence="5 8" id="KW-1133">Transmembrane helix</keyword>
<feature type="transmembrane region" description="Helical" evidence="8">
    <location>
        <begin position="136"/>
        <end position="165"/>
    </location>
</feature>
<keyword evidence="6 8" id="KW-0472">Membrane</keyword>
<reference evidence="10" key="1">
    <citation type="submission" date="2016-10" db="EMBL/GenBank/DDBJ databases">
        <authorList>
            <person name="Varghese N."/>
            <person name="Submissions S."/>
        </authorList>
    </citation>
    <scope>NUCLEOTIDE SEQUENCE [LARGE SCALE GENOMIC DNA]</scope>
    <source>
        <strain evidence="10">DSM 18887</strain>
    </source>
</reference>
<protein>
    <submittedName>
        <fullName evidence="9">Disulfide bond formation protein DsbB</fullName>
    </submittedName>
</protein>
<feature type="transmembrane region" description="Helical" evidence="8">
    <location>
        <begin position="69"/>
        <end position="86"/>
    </location>
</feature>
<accession>A0A1H9KI85</accession>
<evidence type="ECO:0000256" key="4">
    <source>
        <dbReference type="ARBA" id="ARBA00022982"/>
    </source>
</evidence>
<dbReference type="PANTHER" id="PTHR36570:SF2">
    <property type="entry name" value="DISULFIDE BOND FORMATION PROTEIN B"/>
    <property type="match status" value="1"/>
</dbReference>
<evidence type="ECO:0000256" key="6">
    <source>
        <dbReference type="ARBA" id="ARBA00023136"/>
    </source>
</evidence>
<keyword evidence="4" id="KW-0249">Electron transport</keyword>
<feature type="transmembrane region" description="Helical" evidence="8">
    <location>
        <begin position="12"/>
        <end position="34"/>
    </location>
</feature>
<dbReference type="GO" id="GO:0015035">
    <property type="term" value="F:protein-disulfide reductase activity"/>
    <property type="evidence" value="ECO:0007669"/>
    <property type="project" value="InterPro"/>
</dbReference>
<dbReference type="PANTHER" id="PTHR36570">
    <property type="entry name" value="DISULFIDE BOND FORMATION PROTEIN B"/>
    <property type="match status" value="1"/>
</dbReference>
<evidence type="ECO:0000256" key="5">
    <source>
        <dbReference type="ARBA" id="ARBA00022989"/>
    </source>
</evidence>
<dbReference type="Gene3D" id="1.20.1550.10">
    <property type="entry name" value="DsbB-like"/>
    <property type="match status" value="1"/>
</dbReference>
<dbReference type="RefSeq" id="WP_091360796.1">
    <property type="nucleotide sequence ID" value="NZ_AP025284.1"/>
</dbReference>
<evidence type="ECO:0000256" key="3">
    <source>
        <dbReference type="ARBA" id="ARBA00022692"/>
    </source>
</evidence>
<dbReference type="STRING" id="355243.SAMN03080615_03517"/>
<dbReference type="OrthoDB" id="3711263at2"/>
<dbReference type="InterPro" id="IPR023380">
    <property type="entry name" value="DsbB-like_sf"/>
</dbReference>
<proteinExistence type="predicted"/>
<evidence type="ECO:0000256" key="8">
    <source>
        <dbReference type="SAM" id="Phobius"/>
    </source>
</evidence>
<dbReference type="GO" id="GO:0005886">
    <property type="term" value="C:plasma membrane"/>
    <property type="evidence" value="ECO:0007669"/>
    <property type="project" value="UniProtKB-SubCell"/>
</dbReference>
<comment type="subcellular location">
    <subcellularLocation>
        <location evidence="1">Cell membrane</location>
        <topology evidence="1">Multi-pass membrane protein</topology>
    </subcellularLocation>
</comment>
<organism evidence="9 10">
    <name type="scientific">Amphritea atlantica</name>
    <dbReference type="NCBI Taxonomy" id="355243"/>
    <lineage>
        <taxon>Bacteria</taxon>
        <taxon>Pseudomonadati</taxon>
        <taxon>Pseudomonadota</taxon>
        <taxon>Gammaproteobacteria</taxon>
        <taxon>Oceanospirillales</taxon>
        <taxon>Oceanospirillaceae</taxon>
        <taxon>Amphritea</taxon>
    </lineage>
</organism>
<evidence type="ECO:0000313" key="10">
    <source>
        <dbReference type="Proteomes" id="UP000198749"/>
    </source>
</evidence>
<dbReference type="EMBL" id="FOGB01000013">
    <property type="protein sequence ID" value="SEQ98850.1"/>
    <property type="molecule type" value="Genomic_DNA"/>
</dbReference>
<dbReference type="AlphaFoldDB" id="A0A1H9KI85"/>
<keyword evidence="10" id="KW-1185">Reference proteome</keyword>
<keyword evidence="3 8" id="KW-0812">Transmembrane</keyword>
<name>A0A1H9KI85_9GAMM</name>
<evidence type="ECO:0000256" key="2">
    <source>
        <dbReference type="ARBA" id="ARBA00022475"/>
    </source>
</evidence>
<dbReference type="Pfam" id="PF02600">
    <property type="entry name" value="DsbB"/>
    <property type="match status" value="1"/>
</dbReference>
<keyword evidence="7" id="KW-0676">Redox-active center</keyword>
<sequence>MLNTLNCFFRSPWYWLAMIVVGMAMEGVALYYQYVLNYGPCVLCIHVRIWVLAFILLGILGLLCHNSRPLSILISLLTVVAAVGLTERSWMTFAIERNLIEGSCTMGTGLPDWFALDRWLPAIFEPWELCGWTPELMFGITMAEALLVTSAVAVIGTLLATLALYKKT</sequence>
<evidence type="ECO:0000256" key="1">
    <source>
        <dbReference type="ARBA" id="ARBA00004651"/>
    </source>
</evidence>
<dbReference type="Proteomes" id="UP000198749">
    <property type="component" value="Unassembled WGS sequence"/>
</dbReference>
<dbReference type="InterPro" id="IPR003752">
    <property type="entry name" value="DiS_bond_form_DsbB/BdbC"/>
</dbReference>
<dbReference type="GO" id="GO:0006457">
    <property type="term" value="P:protein folding"/>
    <property type="evidence" value="ECO:0007669"/>
    <property type="project" value="InterPro"/>
</dbReference>
<keyword evidence="2" id="KW-1003">Cell membrane</keyword>
<gene>
    <name evidence="9" type="ORF">SAMN03080615_03517</name>
</gene>
<dbReference type="InterPro" id="IPR050183">
    <property type="entry name" value="DsbB"/>
</dbReference>